<keyword evidence="4" id="KW-1185">Reference proteome</keyword>
<dbReference type="AlphaFoldDB" id="A0A553ZQ41"/>
<dbReference type="InterPro" id="IPR009061">
    <property type="entry name" value="DNA-bd_dom_put_sf"/>
</dbReference>
<evidence type="ECO:0000256" key="1">
    <source>
        <dbReference type="ARBA" id="ARBA00023125"/>
    </source>
</evidence>
<protein>
    <submittedName>
        <fullName evidence="3">MerR family transcriptional regulator</fullName>
    </submittedName>
</protein>
<dbReference type="Proteomes" id="UP000320888">
    <property type="component" value="Unassembled WGS sequence"/>
</dbReference>
<organism evidence="3 4">
    <name type="scientific">Streptomyces benahoarensis</name>
    <dbReference type="NCBI Taxonomy" id="2595054"/>
    <lineage>
        <taxon>Bacteria</taxon>
        <taxon>Bacillati</taxon>
        <taxon>Actinomycetota</taxon>
        <taxon>Actinomycetes</taxon>
        <taxon>Kitasatosporales</taxon>
        <taxon>Streptomycetaceae</taxon>
        <taxon>Streptomyces</taxon>
    </lineage>
</organism>
<dbReference type="SUPFAM" id="SSF46955">
    <property type="entry name" value="Putative DNA-binding domain"/>
    <property type="match status" value="1"/>
</dbReference>
<dbReference type="EMBL" id="VKLS01000020">
    <property type="protein sequence ID" value="TSB43562.1"/>
    <property type="molecule type" value="Genomic_DNA"/>
</dbReference>
<dbReference type="Gene3D" id="1.10.1660.10">
    <property type="match status" value="1"/>
</dbReference>
<name>A0A553ZQ41_9ACTN</name>
<dbReference type="RefSeq" id="WP_143940477.1">
    <property type="nucleotide sequence ID" value="NZ_VKLS01000020.1"/>
</dbReference>
<dbReference type="InterPro" id="IPR000551">
    <property type="entry name" value="MerR-type_HTH_dom"/>
</dbReference>
<dbReference type="InterPro" id="IPR047057">
    <property type="entry name" value="MerR_fam"/>
</dbReference>
<dbReference type="PRINTS" id="PR00040">
    <property type="entry name" value="HTHMERR"/>
</dbReference>
<reference evidence="3 4" key="1">
    <citation type="submission" date="2019-07" db="EMBL/GenBank/DDBJ databases">
        <title>Draft genome for Streptomyces benahoarensis MZ03-48.</title>
        <authorList>
            <person name="Gonzalez-Pimentel J.L."/>
        </authorList>
    </citation>
    <scope>NUCLEOTIDE SEQUENCE [LARGE SCALE GENOMIC DNA]</scope>
    <source>
        <strain evidence="3 4">MZ03-48</strain>
    </source>
</reference>
<accession>A0A553ZQ41</accession>
<evidence type="ECO:0000259" key="2">
    <source>
        <dbReference type="PROSITE" id="PS50937"/>
    </source>
</evidence>
<proteinExistence type="predicted"/>
<comment type="caution">
    <text evidence="3">The sequence shown here is derived from an EMBL/GenBank/DDBJ whole genome shotgun (WGS) entry which is preliminary data.</text>
</comment>
<dbReference type="Pfam" id="PF13411">
    <property type="entry name" value="MerR_1"/>
    <property type="match status" value="1"/>
</dbReference>
<evidence type="ECO:0000313" key="3">
    <source>
        <dbReference type="EMBL" id="TSB43562.1"/>
    </source>
</evidence>
<dbReference type="PROSITE" id="PS50937">
    <property type="entry name" value="HTH_MERR_2"/>
    <property type="match status" value="1"/>
</dbReference>
<evidence type="ECO:0000313" key="4">
    <source>
        <dbReference type="Proteomes" id="UP000320888"/>
    </source>
</evidence>
<dbReference type="PANTHER" id="PTHR30204:SF98">
    <property type="entry name" value="HTH-TYPE TRANSCRIPTIONAL REGULATOR ADHR"/>
    <property type="match status" value="1"/>
</dbReference>
<dbReference type="OrthoDB" id="5242095at2"/>
<keyword evidence="1" id="KW-0238">DNA-binding</keyword>
<dbReference type="PANTHER" id="PTHR30204">
    <property type="entry name" value="REDOX-CYCLING DRUG-SENSING TRANSCRIPTIONAL ACTIVATOR SOXR"/>
    <property type="match status" value="1"/>
</dbReference>
<sequence>MRLSELSEHSGVSTATIKYYLREQLLSQGRRITATRSEYDASHLRRLRLIRALIQVGKVPVATVREVLAAVDDESLGRTTRLGAALWALPRAEEADPQAPATREAQALVEDLLTELGWDFARANGALSPAYRSLVTPLTRLLELGHPVTVTELTPYARQMASVAGHDFDVLETLPDDAERAETAVAAAILREPVLLALRRVAQEEESARRYGP</sequence>
<dbReference type="GO" id="GO:0003700">
    <property type="term" value="F:DNA-binding transcription factor activity"/>
    <property type="evidence" value="ECO:0007669"/>
    <property type="project" value="InterPro"/>
</dbReference>
<feature type="domain" description="HTH merR-type" evidence="2">
    <location>
        <begin position="1"/>
        <end position="70"/>
    </location>
</feature>
<dbReference type="SMART" id="SM00422">
    <property type="entry name" value="HTH_MERR"/>
    <property type="match status" value="1"/>
</dbReference>
<dbReference type="GO" id="GO:0003677">
    <property type="term" value="F:DNA binding"/>
    <property type="evidence" value="ECO:0007669"/>
    <property type="project" value="UniProtKB-KW"/>
</dbReference>
<gene>
    <name evidence="3" type="ORF">FNZ23_03705</name>
</gene>